<sequence length="78" mass="9078">MEITLQEPLRMPQTAKTRTIQFDDWEKKSGKTKNLPNLIGKDLTTDCKIESGNTLKCTSGYTFFITYHFDAWSSWIEK</sequence>
<proteinExistence type="predicted"/>
<dbReference type="EMBL" id="CP006935">
    <property type="protein sequence ID" value="AHC40456.1"/>
    <property type="molecule type" value="Genomic_DNA"/>
</dbReference>
<evidence type="ECO:0000313" key="2">
    <source>
        <dbReference type="Proteomes" id="UP000018745"/>
    </source>
</evidence>
<reference evidence="1 2" key="1">
    <citation type="journal article" date="2014" name="Genome Announc.">
        <title>Complete Genome Sequence of Mycoplasma ovis Strain Michigan, a Hemoplasma of Sheep with Two Distinct 16S rRNA Genes.</title>
        <authorList>
            <person name="Deshuillers P.L."/>
            <person name="Santos A.P."/>
            <person name="do Nascimento N.C."/>
            <person name="Hampel J.A."/>
            <person name="Bergin I.L."/>
            <person name="Dyson M.C."/>
            <person name="Messick J.B."/>
        </authorList>
    </citation>
    <scope>NUCLEOTIDE SEQUENCE [LARGE SCALE GENOMIC DNA]</scope>
    <source>
        <strain evidence="1 2">Michigan</strain>
    </source>
</reference>
<evidence type="ECO:0000313" key="1">
    <source>
        <dbReference type="EMBL" id="AHC40456.1"/>
    </source>
</evidence>
<dbReference type="Proteomes" id="UP000018745">
    <property type="component" value="Chromosome"/>
</dbReference>
<organism evidence="1 2">
    <name type="scientific">Mycoplasma ovis str. Michigan</name>
    <dbReference type="NCBI Taxonomy" id="1415773"/>
    <lineage>
        <taxon>Bacteria</taxon>
        <taxon>Bacillati</taxon>
        <taxon>Mycoplasmatota</taxon>
        <taxon>Mollicutes</taxon>
        <taxon>Mycoplasmataceae</taxon>
        <taxon>Mycoplasma</taxon>
    </lineage>
</organism>
<accession>A0ABN4BN78</accession>
<dbReference type="RefSeq" id="WP_024071466.1">
    <property type="nucleotide sequence ID" value="NC_023062.1"/>
</dbReference>
<gene>
    <name evidence="1" type="ORF">OVS_03535</name>
</gene>
<name>A0ABN4BN78_9MOLU</name>
<keyword evidence="2" id="KW-1185">Reference proteome</keyword>
<protein>
    <submittedName>
        <fullName evidence="1">Uncharacterized protein</fullName>
    </submittedName>
</protein>